<name>A0A7J8SS44_GOSDV</name>
<evidence type="ECO:0008006" key="3">
    <source>
        <dbReference type="Google" id="ProtNLM"/>
    </source>
</evidence>
<proteinExistence type="predicted"/>
<keyword evidence="2" id="KW-1185">Reference proteome</keyword>
<accession>A0A7J8SS44</accession>
<dbReference type="Proteomes" id="UP000593561">
    <property type="component" value="Unassembled WGS sequence"/>
</dbReference>
<dbReference type="AlphaFoldDB" id="A0A7J8SS44"/>
<reference evidence="1 2" key="1">
    <citation type="journal article" date="2019" name="Genome Biol. Evol.">
        <title>Insights into the evolution of the New World diploid cottons (Gossypium, subgenus Houzingenia) based on genome sequencing.</title>
        <authorList>
            <person name="Grover C.E."/>
            <person name="Arick M.A. 2nd"/>
            <person name="Thrash A."/>
            <person name="Conover J.L."/>
            <person name="Sanders W.S."/>
            <person name="Peterson D.G."/>
            <person name="Frelichowski J.E."/>
            <person name="Scheffler J.A."/>
            <person name="Scheffler B.E."/>
            <person name="Wendel J.F."/>
        </authorList>
    </citation>
    <scope>NUCLEOTIDE SEQUENCE [LARGE SCALE GENOMIC DNA]</scope>
    <source>
        <strain evidence="1">27</strain>
        <tissue evidence="1">Leaf</tissue>
    </source>
</reference>
<dbReference type="EMBL" id="JABFAC010000011">
    <property type="protein sequence ID" value="MBA0628907.1"/>
    <property type="molecule type" value="Genomic_DNA"/>
</dbReference>
<gene>
    <name evidence="1" type="ORF">Godav_023538</name>
</gene>
<comment type="caution">
    <text evidence="1">The sequence shown here is derived from an EMBL/GenBank/DDBJ whole genome shotgun (WGS) entry which is preliminary data.</text>
</comment>
<sequence>MLKEGDWNLKDEKWKSVWKLPGPQRDWLLSNLQDTSMVHEEGSSWACLFGLLIWRLWKNCNLFIFQERSWSSREIVQVFLSWANQLFSALRLDLKVVLNLPLKRNLLKI</sequence>
<organism evidence="1 2">
    <name type="scientific">Gossypium davidsonii</name>
    <name type="common">Davidson's cotton</name>
    <name type="synonym">Gossypium klotzschianum subsp. davidsonii</name>
    <dbReference type="NCBI Taxonomy" id="34287"/>
    <lineage>
        <taxon>Eukaryota</taxon>
        <taxon>Viridiplantae</taxon>
        <taxon>Streptophyta</taxon>
        <taxon>Embryophyta</taxon>
        <taxon>Tracheophyta</taxon>
        <taxon>Spermatophyta</taxon>
        <taxon>Magnoliopsida</taxon>
        <taxon>eudicotyledons</taxon>
        <taxon>Gunneridae</taxon>
        <taxon>Pentapetalae</taxon>
        <taxon>rosids</taxon>
        <taxon>malvids</taxon>
        <taxon>Malvales</taxon>
        <taxon>Malvaceae</taxon>
        <taxon>Malvoideae</taxon>
        <taxon>Gossypium</taxon>
    </lineage>
</organism>
<protein>
    <recommendedName>
        <fullName evidence="3">Reverse transcriptase zinc-binding domain-containing protein</fullName>
    </recommendedName>
</protein>
<evidence type="ECO:0000313" key="2">
    <source>
        <dbReference type="Proteomes" id="UP000593561"/>
    </source>
</evidence>
<evidence type="ECO:0000313" key="1">
    <source>
        <dbReference type="EMBL" id="MBA0628907.1"/>
    </source>
</evidence>